<evidence type="ECO:0000313" key="1">
    <source>
        <dbReference type="EMBL" id="KAJ9097388.1"/>
    </source>
</evidence>
<accession>A0ACC2VDD8</accession>
<proteinExistence type="predicted"/>
<evidence type="ECO:0000313" key="2">
    <source>
        <dbReference type="Proteomes" id="UP001230649"/>
    </source>
</evidence>
<comment type="caution">
    <text evidence="1">The sequence shown here is derived from an EMBL/GenBank/DDBJ whole genome shotgun (WGS) entry which is preliminary data.</text>
</comment>
<organism evidence="1 2">
    <name type="scientific">Naganishia adeliensis</name>
    <dbReference type="NCBI Taxonomy" id="92952"/>
    <lineage>
        <taxon>Eukaryota</taxon>
        <taxon>Fungi</taxon>
        <taxon>Dikarya</taxon>
        <taxon>Basidiomycota</taxon>
        <taxon>Agaricomycotina</taxon>
        <taxon>Tremellomycetes</taxon>
        <taxon>Filobasidiales</taxon>
        <taxon>Filobasidiaceae</taxon>
        <taxon>Naganishia</taxon>
    </lineage>
</organism>
<keyword evidence="2" id="KW-1185">Reference proteome</keyword>
<dbReference type="EMBL" id="JASBWS010000104">
    <property type="protein sequence ID" value="KAJ9097388.1"/>
    <property type="molecule type" value="Genomic_DNA"/>
</dbReference>
<protein>
    <submittedName>
        <fullName evidence="1">Uncharacterized protein</fullName>
    </submittedName>
</protein>
<dbReference type="Proteomes" id="UP001230649">
    <property type="component" value="Unassembled WGS sequence"/>
</dbReference>
<gene>
    <name evidence="1" type="ORF">QFC20_006212</name>
</gene>
<name>A0ACC2VDD8_9TREE</name>
<reference evidence="1" key="1">
    <citation type="submission" date="2023-04" db="EMBL/GenBank/DDBJ databases">
        <title>Draft Genome sequencing of Naganishia species isolated from polar environments using Oxford Nanopore Technology.</title>
        <authorList>
            <person name="Leo P."/>
            <person name="Venkateswaran K."/>
        </authorList>
    </citation>
    <scope>NUCLEOTIDE SEQUENCE</scope>
    <source>
        <strain evidence="1">MNA-CCFEE 5262</strain>
    </source>
</reference>
<sequence>MVYPEIMSLGWTDAMLKLLLNLHKHLKLGPETAGDKDFAPLTDEEWKALKALQKELKARSQAMKGRSVFILVFESAQRAHVLVSHAMQQCIDKIKRILAEDALADARTAVSELAAAYVELVLAIGAEYTAEADFIKDTHIDNAKESTAEHKEETSTRVELMHGGRWEPQYAGEGSSQDLLDAWAGELLVNLKGEPTDDTSQTERR</sequence>